<evidence type="ECO:0000313" key="2">
    <source>
        <dbReference type="EMBL" id="SEG85265.1"/>
    </source>
</evidence>
<feature type="compositionally biased region" description="Low complexity" evidence="1">
    <location>
        <begin position="63"/>
        <end position="81"/>
    </location>
</feature>
<dbReference type="AlphaFoldDB" id="A0A1H6DKZ4"/>
<evidence type="ECO:0000313" key="5">
    <source>
        <dbReference type="Proteomes" id="UP000236729"/>
    </source>
</evidence>
<feature type="compositionally biased region" description="Basic residues" evidence="1">
    <location>
        <begin position="29"/>
        <end position="46"/>
    </location>
</feature>
<feature type="compositionally biased region" description="Low complexity" evidence="1">
    <location>
        <begin position="88"/>
        <end position="106"/>
    </location>
</feature>
<evidence type="ECO:0000256" key="1">
    <source>
        <dbReference type="SAM" id="MobiDB-lite"/>
    </source>
</evidence>
<sequence>MAGPPGQVRAVRRRGRRWAAEAAPGCTRSARRACRARCPPNRRNHRSAAWTARSRHRRHRRTTASTRRCAPAPTRPRATSRPGRRAPRAAAGSPARPGCRSATAGSAAPVAEAEAAGPASAPAAVLRSATPVRPAPAAVRSSGAAGAAPGRRDAADRGAEAAGVACHDHRAGIALSGGLGGGRHARRSRVGLQDRRRATPCDAFTSGLRRTGARGRESGHDRIHSAAVLRRERRSFKPPVPRTYDCTRWFQLHVRHTSTT</sequence>
<feature type="compositionally biased region" description="Basic residues" evidence="1">
    <location>
        <begin position="53"/>
        <end position="62"/>
    </location>
</feature>
<accession>A0A1H6DKZ4</accession>
<protein>
    <submittedName>
        <fullName evidence="2">Uncharacterized protein</fullName>
    </submittedName>
</protein>
<evidence type="ECO:0000313" key="4">
    <source>
        <dbReference type="Proteomes" id="UP000199690"/>
    </source>
</evidence>
<dbReference type="Proteomes" id="UP000199690">
    <property type="component" value="Unassembled WGS sequence"/>
</dbReference>
<gene>
    <name evidence="2" type="ORF">SAMN02982929_04557</name>
    <name evidence="3" type="ORF">SAMN05216506_103233</name>
</gene>
<reference evidence="2" key="2">
    <citation type="submission" date="2016-10" db="EMBL/GenBank/DDBJ databases">
        <authorList>
            <person name="de Groot N.N."/>
        </authorList>
    </citation>
    <scope>NUCLEOTIDE SEQUENCE [LARGE SCALE GENOMIC DNA]</scope>
    <source>
        <strain evidence="2">ATCC 20501</strain>
    </source>
</reference>
<proteinExistence type="predicted"/>
<dbReference type="EMBL" id="FNVB01000006">
    <property type="protein sequence ID" value="SEG85265.1"/>
    <property type="molecule type" value="Genomic_DNA"/>
</dbReference>
<organism evidence="2 5">
    <name type="scientific">Saccharopolyspora kobensis</name>
    <dbReference type="NCBI Taxonomy" id="146035"/>
    <lineage>
        <taxon>Bacteria</taxon>
        <taxon>Bacillati</taxon>
        <taxon>Actinomycetota</taxon>
        <taxon>Actinomycetes</taxon>
        <taxon>Pseudonocardiales</taxon>
        <taxon>Pseudonocardiaceae</taxon>
        <taxon>Saccharopolyspora</taxon>
    </lineage>
</organism>
<reference evidence="4 5" key="1">
    <citation type="submission" date="2016-10" db="EMBL/GenBank/DDBJ databases">
        <authorList>
            <person name="Varghese N."/>
            <person name="Submissions S."/>
        </authorList>
    </citation>
    <scope>NUCLEOTIDE SEQUENCE [LARGE SCALE GENOMIC DNA]</scope>
    <source>
        <strain evidence="5">ATCC 20501</strain>
        <strain evidence="3 4">CGMCC 4.3529</strain>
    </source>
</reference>
<dbReference type="EMBL" id="FOME01000003">
    <property type="protein sequence ID" value="SFD24888.1"/>
    <property type="molecule type" value="Genomic_DNA"/>
</dbReference>
<feature type="region of interest" description="Disordered" evidence="1">
    <location>
        <begin position="1"/>
        <end position="106"/>
    </location>
</feature>
<dbReference type="Proteomes" id="UP000236729">
    <property type="component" value="Unassembled WGS sequence"/>
</dbReference>
<accession>A0A1I1QYB8</accession>
<name>A0A1H6DKZ4_9PSEU</name>
<keyword evidence="4" id="KW-1185">Reference proteome</keyword>
<evidence type="ECO:0000313" key="3">
    <source>
        <dbReference type="EMBL" id="SFD24888.1"/>
    </source>
</evidence>